<accession>A0AAV6XZ67</accession>
<dbReference type="Proteomes" id="UP000826271">
    <property type="component" value="Unassembled WGS sequence"/>
</dbReference>
<sequence length="494" mass="53840">MAEQTGGAATDLKAAPPAPPLPHRRPRVREVSSRFMSPLIQSNSTPIPTDYPRSKSVHRRQPTKTDENHVPESNHTSDKSSSSAAVPSTVQRKQHQQRVKQNTKDHHHSDARVLSRPDTPIAIGTDRVVPSRYRQVSSSIHRSHSVNSSNSSCSSVTAAARLLQEATSDVEKKLARISTSTRDDSDSCSTASSNQGASSCPNSPLCAPNNKLRSVPDVRSSMSDMDKWLAEKNYDNAGKVVGDCARSLNFSSSVRMGGGISRPPHPSSCVRSGLDVKKGRKVSNHQEDVHSLKMLSNNYLQWRFANAKAGASIHAQKQEAERKLCSLGVKISDIRDNVKKKRKELAVLRGTKTLTTVVEAQMPYLDDWSTLEDDYSDSLSGTTNALLSSSVRLPVSGEVRADPGELAEALSSALKVVELIGSHVQRFIPKAEEMDISISELARMGGGERALIEECGDLLYKTYSSQVTECSLRGALMQSHQSNHQQPLKSESTS</sequence>
<dbReference type="AlphaFoldDB" id="A0AAV6XZ67"/>
<dbReference type="PANTHER" id="PTHR31807:SF6">
    <property type="entry name" value="PROTEIN ENDOSPERM DEFECTIVE 1-RELATED"/>
    <property type="match status" value="1"/>
</dbReference>
<dbReference type="GO" id="GO:0005880">
    <property type="term" value="C:nuclear microtubule"/>
    <property type="evidence" value="ECO:0007669"/>
    <property type="project" value="TreeGrafter"/>
</dbReference>
<feature type="region of interest" description="Disordered" evidence="2">
    <location>
        <begin position="174"/>
        <end position="219"/>
    </location>
</feature>
<comment type="caution">
    <text evidence="3">The sequence shown here is derived from an EMBL/GenBank/DDBJ whole genome shotgun (WGS) entry which is preliminary data.</text>
</comment>
<proteinExistence type="inferred from homology"/>
<name>A0AAV6XZ67_9LAMI</name>
<gene>
    <name evidence="3" type="ORF">BUALT_Bualt03G0097000</name>
</gene>
<protein>
    <submittedName>
        <fullName evidence="3">Uncharacterized protein</fullName>
    </submittedName>
</protein>
<dbReference type="Pfam" id="PF04484">
    <property type="entry name" value="QWRF"/>
    <property type="match status" value="1"/>
</dbReference>
<feature type="compositionally biased region" description="Basic and acidic residues" evidence="2">
    <location>
        <begin position="63"/>
        <end position="78"/>
    </location>
</feature>
<comment type="similarity">
    <text evidence="1">Belongs to the QWRF family.</text>
</comment>
<keyword evidence="4" id="KW-1185">Reference proteome</keyword>
<evidence type="ECO:0000313" key="4">
    <source>
        <dbReference type="Proteomes" id="UP000826271"/>
    </source>
</evidence>
<feature type="compositionally biased region" description="Low complexity" evidence="2">
    <location>
        <begin position="136"/>
        <end position="153"/>
    </location>
</feature>
<feature type="compositionally biased region" description="Basic and acidic residues" evidence="2">
    <location>
        <begin position="102"/>
        <end position="115"/>
    </location>
</feature>
<evidence type="ECO:0000256" key="1">
    <source>
        <dbReference type="ARBA" id="ARBA00010016"/>
    </source>
</evidence>
<dbReference type="GO" id="GO:0051225">
    <property type="term" value="P:spindle assembly"/>
    <property type="evidence" value="ECO:0007669"/>
    <property type="project" value="TreeGrafter"/>
</dbReference>
<organism evidence="3 4">
    <name type="scientific">Buddleja alternifolia</name>
    <dbReference type="NCBI Taxonomy" id="168488"/>
    <lineage>
        <taxon>Eukaryota</taxon>
        <taxon>Viridiplantae</taxon>
        <taxon>Streptophyta</taxon>
        <taxon>Embryophyta</taxon>
        <taxon>Tracheophyta</taxon>
        <taxon>Spermatophyta</taxon>
        <taxon>Magnoliopsida</taxon>
        <taxon>eudicotyledons</taxon>
        <taxon>Gunneridae</taxon>
        <taxon>Pentapetalae</taxon>
        <taxon>asterids</taxon>
        <taxon>lamiids</taxon>
        <taxon>Lamiales</taxon>
        <taxon>Scrophulariaceae</taxon>
        <taxon>Buddlejeae</taxon>
        <taxon>Buddleja</taxon>
    </lineage>
</organism>
<feature type="compositionally biased region" description="Low complexity" evidence="2">
    <location>
        <begin position="79"/>
        <end position="91"/>
    </location>
</feature>
<dbReference type="EMBL" id="WHWC01000003">
    <property type="protein sequence ID" value="KAG8385936.1"/>
    <property type="molecule type" value="Genomic_DNA"/>
</dbReference>
<dbReference type="PANTHER" id="PTHR31807">
    <property type="entry name" value="AUGMIN FAMILY MEMBER"/>
    <property type="match status" value="1"/>
</dbReference>
<dbReference type="GO" id="GO:0005737">
    <property type="term" value="C:cytoplasm"/>
    <property type="evidence" value="ECO:0007669"/>
    <property type="project" value="TreeGrafter"/>
</dbReference>
<evidence type="ECO:0000256" key="2">
    <source>
        <dbReference type="SAM" id="MobiDB-lite"/>
    </source>
</evidence>
<reference evidence="3" key="1">
    <citation type="submission" date="2019-10" db="EMBL/GenBank/DDBJ databases">
        <authorList>
            <person name="Zhang R."/>
            <person name="Pan Y."/>
            <person name="Wang J."/>
            <person name="Ma R."/>
            <person name="Yu S."/>
        </authorList>
    </citation>
    <scope>NUCLEOTIDE SEQUENCE</scope>
    <source>
        <strain evidence="3">LA-IB0</strain>
        <tissue evidence="3">Leaf</tissue>
    </source>
</reference>
<dbReference type="GO" id="GO:0008017">
    <property type="term" value="F:microtubule binding"/>
    <property type="evidence" value="ECO:0007669"/>
    <property type="project" value="TreeGrafter"/>
</dbReference>
<feature type="region of interest" description="Disordered" evidence="2">
    <location>
        <begin position="1"/>
        <end position="153"/>
    </location>
</feature>
<evidence type="ECO:0000313" key="3">
    <source>
        <dbReference type="EMBL" id="KAG8385936.1"/>
    </source>
</evidence>
<dbReference type="InterPro" id="IPR007573">
    <property type="entry name" value="QWRF"/>
</dbReference>